<keyword evidence="3 5" id="KW-0378">Hydrolase</keyword>
<evidence type="ECO:0000256" key="2">
    <source>
        <dbReference type="ARBA" id="ARBA00022670"/>
    </source>
</evidence>
<comment type="similarity">
    <text evidence="1 5">Belongs to the peptidase S8 family.</text>
</comment>
<dbReference type="AlphaFoldDB" id="A0A3T0HXS6"/>
<evidence type="ECO:0000256" key="3">
    <source>
        <dbReference type="ARBA" id="ARBA00022801"/>
    </source>
</evidence>
<evidence type="ECO:0000259" key="6">
    <source>
        <dbReference type="Pfam" id="PF00082"/>
    </source>
</evidence>
<dbReference type="STRING" id="1193713.GCA_001636315_04844"/>
<name>A0A3T0HXS6_9BACI</name>
<gene>
    <name evidence="7" type="ORF">CHR53_12070</name>
</gene>
<evidence type="ECO:0000256" key="4">
    <source>
        <dbReference type="ARBA" id="ARBA00022825"/>
    </source>
</evidence>
<dbReference type="EMBL" id="CP022572">
    <property type="protein sequence ID" value="AZU61960.1"/>
    <property type="molecule type" value="Genomic_DNA"/>
</dbReference>
<evidence type="ECO:0000313" key="7">
    <source>
        <dbReference type="EMBL" id="AZU61960.1"/>
    </source>
</evidence>
<dbReference type="PROSITE" id="PS51892">
    <property type="entry name" value="SUBTILASE"/>
    <property type="match status" value="1"/>
</dbReference>
<feature type="active site" description="Charge relay system" evidence="5">
    <location>
        <position position="32"/>
    </location>
</feature>
<dbReference type="Proteomes" id="UP000282892">
    <property type="component" value="Chromosome"/>
</dbReference>
<feature type="domain" description="Peptidase S8/S53" evidence="6">
    <location>
        <begin position="23"/>
        <end position="237"/>
    </location>
</feature>
<dbReference type="Gene3D" id="3.40.50.200">
    <property type="entry name" value="Peptidase S8/S53 domain"/>
    <property type="match status" value="1"/>
</dbReference>
<dbReference type="PANTHER" id="PTHR43806">
    <property type="entry name" value="PEPTIDASE S8"/>
    <property type="match status" value="1"/>
</dbReference>
<dbReference type="KEGG" id="nmk:CHR53_12070"/>
<proteinExistence type="inferred from homology"/>
<feature type="active site" description="Charge relay system" evidence="5">
    <location>
        <position position="71"/>
    </location>
</feature>
<keyword evidence="2 5" id="KW-0645">Protease</keyword>
<protein>
    <recommendedName>
        <fullName evidence="6">Peptidase S8/S53 domain-containing protein</fullName>
    </recommendedName>
</protein>
<feature type="active site" description="Charge relay system" evidence="5">
    <location>
        <position position="212"/>
    </location>
</feature>
<organism evidence="7 8">
    <name type="scientific">Neobacillus mesonae</name>
    <dbReference type="NCBI Taxonomy" id="1193713"/>
    <lineage>
        <taxon>Bacteria</taxon>
        <taxon>Bacillati</taxon>
        <taxon>Bacillota</taxon>
        <taxon>Bacilli</taxon>
        <taxon>Bacillales</taxon>
        <taxon>Bacillaceae</taxon>
        <taxon>Neobacillus</taxon>
    </lineage>
</organism>
<accession>A0A3T0HXS6</accession>
<sequence length="250" mass="28194">MRRESLQMGGWRRCQTNKDLGIGKGIKIAHVDSGINRWHPHINNVAGGIALKVTREGKIELSNDITDRLGHGTAVAGVFSEQVPEAQVWAVKVFDQELFTHIEVLCAAMEWCIQQEMDIINLSLSVKKDIKAFQEICEEVEKAGIIIVSSCDKRRGLKWPGSYQSVFGVETGELARPDLCFYNPDEEISFQAYGLPRQLEGPMQKYNLNGHSFAAAYVSSYIAKIKEKYEVKSKNEIMMKLKEICLEEVL</sequence>
<dbReference type="GO" id="GO:0006508">
    <property type="term" value="P:proteolysis"/>
    <property type="evidence" value="ECO:0007669"/>
    <property type="project" value="UniProtKB-KW"/>
</dbReference>
<reference evidence="7 8" key="1">
    <citation type="submission" date="2017-07" db="EMBL/GenBank/DDBJ databases">
        <title>The complete genome sequence of Bacillus mesonae strain H20-5, an efficient strain improving plant abiotic stress resistance.</title>
        <authorList>
            <person name="Kim S.Y."/>
            <person name="Song H."/>
            <person name="Sang M.K."/>
            <person name="Weon H.-Y."/>
            <person name="Song J."/>
        </authorList>
    </citation>
    <scope>NUCLEOTIDE SEQUENCE [LARGE SCALE GENOMIC DNA]</scope>
    <source>
        <strain evidence="7 8">H20-5</strain>
    </source>
</reference>
<dbReference type="PRINTS" id="PR00723">
    <property type="entry name" value="SUBTILISIN"/>
</dbReference>
<dbReference type="InterPro" id="IPR015500">
    <property type="entry name" value="Peptidase_S8_subtilisin-rel"/>
</dbReference>
<dbReference type="InterPro" id="IPR050131">
    <property type="entry name" value="Peptidase_S8_subtilisin-like"/>
</dbReference>
<dbReference type="InterPro" id="IPR000209">
    <property type="entry name" value="Peptidase_S8/S53_dom"/>
</dbReference>
<evidence type="ECO:0000313" key="8">
    <source>
        <dbReference type="Proteomes" id="UP000282892"/>
    </source>
</evidence>
<evidence type="ECO:0000256" key="1">
    <source>
        <dbReference type="ARBA" id="ARBA00011073"/>
    </source>
</evidence>
<dbReference type="GO" id="GO:0004252">
    <property type="term" value="F:serine-type endopeptidase activity"/>
    <property type="evidence" value="ECO:0007669"/>
    <property type="project" value="UniProtKB-UniRule"/>
</dbReference>
<dbReference type="SUPFAM" id="SSF52743">
    <property type="entry name" value="Subtilisin-like"/>
    <property type="match status" value="1"/>
</dbReference>
<dbReference type="PANTHER" id="PTHR43806:SF7">
    <property type="entry name" value="MEMBRANE-BOUND TRANSCRIPTION FACTOR SITE-1 PROTEASE"/>
    <property type="match status" value="1"/>
</dbReference>
<keyword evidence="8" id="KW-1185">Reference proteome</keyword>
<dbReference type="InterPro" id="IPR036852">
    <property type="entry name" value="Peptidase_S8/S53_dom_sf"/>
</dbReference>
<keyword evidence="4 5" id="KW-0720">Serine protease</keyword>
<dbReference type="OrthoDB" id="184152at2"/>
<dbReference type="Pfam" id="PF00082">
    <property type="entry name" value="Peptidase_S8"/>
    <property type="match status" value="1"/>
</dbReference>
<evidence type="ECO:0000256" key="5">
    <source>
        <dbReference type="PROSITE-ProRule" id="PRU01240"/>
    </source>
</evidence>